<dbReference type="Proteomes" id="UP000184388">
    <property type="component" value="Unassembled WGS sequence"/>
</dbReference>
<proteinExistence type="predicted"/>
<organism evidence="1 2">
    <name type="scientific">Streptomyces yunnanensis</name>
    <dbReference type="NCBI Taxonomy" id="156453"/>
    <lineage>
        <taxon>Bacteria</taxon>
        <taxon>Bacillati</taxon>
        <taxon>Actinomycetota</taxon>
        <taxon>Actinomycetes</taxon>
        <taxon>Kitasatosporales</taxon>
        <taxon>Streptomycetaceae</taxon>
        <taxon>Streptomyces</taxon>
    </lineage>
</organism>
<name>A0A9X8N6C3_9ACTN</name>
<sequence>MARLWRSDTDWQMFRVGDDSIRVGGMMDGLITVDDLIINRAEATWLSFCLATSRHLRCSA</sequence>
<dbReference type="AlphaFoldDB" id="A0A9X8N6C3"/>
<dbReference type="EMBL" id="FRBK01000021">
    <property type="protein sequence ID" value="SHN14562.1"/>
    <property type="molecule type" value="Genomic_DNA"/>
</dbReference>
<protein>
    <submittedName>
        <fullName evidence="1">Uncharacterized protein</fullName>
    </submittedName>
</protein>
<evidence type="ECO:0000313" key="2">
    <source>
        <dbReference type="Proteomes" id="UP000184388"/>
    </source>
</evidence>
<reference evidence="2" key="1">
    <citation type="submission" date="2016-11" db="EMBL/GenBank/DDBJ databases">
        <authorList>
            <person name="Jaros S."/>
            <person name="Januszkiewicz K."/>
            <person name="Wedrychowicz H."/>
        </authorList>
    </citation>
    <scope>NUCLEOTIDE SEQUENCE [LARGE SCALE GENOMIC DNA]</scope>
    <source>
        <strain evidence="2">CGMCC 4.3555</strain>
    </source>
</reference>
<gene>
    <name evidence="1" type="ORF">SAMN05216268_12149</name>
</gene>
<comment type="caution">
    <text evidence="1">The sequence shown here is derived from an EMBL/GenBank/DDBJ whole genome shotgun (WGS) entry which is preliminary data.</text>
</comment>
<evidence type="ECO:0000313" key="1">
    <source>
        <dbReference type="EMBL" id="SHN14562.1"/>
    </source>
</evidence>
<dbReference type="RefSeq" id="WP_286160467.1">
    <property type="nucleotide sequence ID" value="NZ_FRBK01000021.1"/>
</dbReference>
<accession>A0A9X8N6C3</accession>